<dbReference type="GO" id="GO:0005525">
    <property type="term" value="F:GTP binding"/>
    <property type="evidence" value="ECO:0007669"/>
    <property type="project" value="InterPro"/>
</dbReference>
<feature type="non-terminal residue" evidence="6">
    <location>
        <position position="263"/>
    </location>
</feature>
<evidence type="ECO:0000256" key="1">
    <source>
        <dbReference type="ARBA" id="ARBA00008344"/>
    </source>
</evidence>
<gene>
    <name evidence="6" type="ORF">Ocin01_07047</name>
</gene>
<dbReference type="PRINTS" id="PR00449">
    <property type="entry name" value="RASTRNSFRMNG"/>
</dbReference>
<protein>
    <recommendedName>
        <fullName evidence="2">small monomeric GTPase</fullName>
        <ecNumber evidence="2">3.6.5.2</ecNumber>
    </recommendedName>
</protein>
<dbReference type="SUPFAM" id="SSF52540">
    <property type="entry name" value="P-loop containing nucleoside triphosphate hydrolases"/>
    <property type="match status" value="1"/>
</dbReference>
<dbReference type="Gene3D" id="3.40.50.300">
    <property type="entry name" value="P-loop containing nucleotide triphosphate hydrolases"/>
    <property type="match status" value="2"/>
</dbReference>
<evidence type="ECO:0000256" key="3">
    <source>
        <dbReference type="ARBA" id="ARBA00022801"/>
    </source>
</evidence>
<evidence type="ECO:0000256" key="4">
    <source>
        <dbReference type="ARBA" id="ARBA00048098"/>
    </source>
</evidence>
<keyword evidence="3" id="KW-0378">Hydrolase</keyword>
<dbReference type="AlphaFoldDB" id="A0A1D2N2Z9"/>
<comment type="catalytic activity">
    <reaction evidence="4">
        <text>GTP + H2O = GDP + phosphate + H(+)</text>
        <dbReference type="Rhea" id="RHEA:19669"/>
        <dbReference type="ChEBI" id="CHEBI:15377"/>
        <dbReference type="ChEBI" id="CHEBI:15378"/>
        <dbReference type="ChEBI" id="CHEBI:37565"/>
        <dbReference type="ChEBI" id="CHEBI:43474"/>
        <dbReference type="ChEBI" id="CHEBI:58189"/>
        <dbReference type="EC" id="3.6.5.2"/>
    </reaction>
</comment>
<keyword evidence="7" id="KW-1185">Reference proteome</keyword>
<dbReference type="GO" id="GO:0003925">
    <property type="term" value="F:G protein activity"/>
    <property type="evidence" value="ECO:0007669"/>
    <property type="project" value="UniProtKB-EC"/>
</dbReference>
<feature type="region of interest" description="Disordered" evidence="5">
    <location>
        <begin position="147"/>
        <end position="170"/>
    </location>
</feature>
<name>A0A1D2N2Z9_ORCCI</name>
<dbReference type="InterPro" id="IPR051065">
    <property type="entry name" value="Ras-related_GTPase"/>
</dbReference>
<sequence>MSNKTSSSGIRGIRRKKSSLGEVKVAVIGAPGVGKSALTVRFLTRRYIGEYEHHTETRYKHEMMVDGEPVIFEILDSCPKSVNDFVSPETIQWADGFLLVYSITDRHSFNYIKTVKEQLFDVKNGDNVLSVSSLPLSSCGASANGGPGNHYVNNNGSSSPRGDSNTPAPPPMVLVANKGDMVHLRQISTEEGEILAKDLDCTFAEVAASEQVTQVAEVCRDVLSARRKTKQSLLDRVLGNKAAAGLRVYARGKSDSALPKESN</sequence>
<dbReference type="OMA" id="ECWFSEV"/>
<dbReference type="STRING" id="48709.A0A1D2N2Z9"/>
<comment type="similarity">
    <text evidence="1">Belongs to the small GTPase superfamily. Ras family.</text>
</comment>
<dbReference type="InterPro" id="IPR027417">
    <property type="entry name" value="P-loop_NTPase"/>
</dbReference>
<evidence type="ECO:0000256" key="5">
    <source>
        <dbReference type="SAM" id="MobiDB-lite"/>
    </source>
</evidence>
<comment type="caution">
    <text evidence="6">The sequence shown here is derived from an EMBL/GenBank/DDBJ whole genome shotgun (WGS) entry which is preliminary data.</text>
</comment>
<dbReference type="Pfam" id="PF00071">
    <property type="entry name" value="Ras"/>
    <property type="match status" value="2"/>
</dbReference>
<dbReference type="PANTHER" id="PTHR45704">
    <property type="entry name" value="RAS-LIKE FAMILY MEMBER 11"/>
    <property type="match status" value="1"/>
</dbReference>
<dbReference type="SMART" id="SM00173">
    <property type="entry name" value="RAS"/>
    <property type="match status" value="1"/>
</dbReference>
<organism evidence="6 7">
    <name type="scientific">Orchesella cincta</name>
    <name type="common">Springtail</name>
    <name type="synonym">Podura cincta</name>
    <dbReference type="NCBI Taxonomy" id="48709"/>
    <lineage>
        <taxon>Eukaryota</taxon>
        <taxon>Metazoa</taxon>
        <taxon>Ecdysozoa</taxon>
        <taxon>Arthropoda</taxon>
        <taxon>Hexapoda</taxon>
        <taxon>Collembola</taxon>
        <taxon>Entomobryomorpha</taxon>
        <taxon>Entomobryoidea</taxon>
        <taxon>Orchesellidae</taxon>
        <taxon>Orchesellinae</taxon>
        <taxon>Orchesella</taxon>
    </lineage>
</organism>
<dbReference type="EMBL" id="LJIJ01000267">
    <property type="protein sequence ID" value="ODM99632.1"/>
    <property type="molecule type" value="Genomic_DNA"/>
</dbReference>
<reference evidence="6 7" key="1">
    <citation type="journal article" date="2016" name="Genome Biol. Evol.">
        <title>Gene Family Evolution Reflects Adaptation to Soil Environmental Stressors in the Genome of the Collembolan Orchesella cincta.</title>
        <authorList>
            <person name="Faddeeva-Vakhrusheva A."/>
            <person name="Derks M.F."/>
            <person name="Anvar S.Y."/>
            <person name="Agamennone V."/>
            <person name="Suring W."/>
            <person name="Smit S."/>
            <person name="van Straalen N.M."/>
            <person name="Roelofs D."/>
        </authorList>
    </citation>
    <scope>NUCLEOTIDE SEQUENCE [LARGE SCALE GENOMIC DNA]</scope>
    <source>
        <tissue evidence="6">Mixed pool</tissue>
    </source>
</reference>
<proteinExistence type="inferred from homology"/>
<dbReference type="PROSITE" id="PS51419">
    <property type="entry name" value="RAB"/>
    <property type="match status" value="1"/>
</dbReference>
<dbReference type="InterPro" id="IPR001806">
    <property type="entry name" value="Small_GTPase"/>
</dbReference>
<evidence type="ECO:0000256" key="2">
    <source>
        <dbReference type="ARBA" id="ARBA00011984"/>
    </source>
</evidence>
<dbReference type="SMART" id="SM00175">
    <property type="entry name" value="RAB"/>
    <property type="match status" value="1"/>
</dbReference>
<dbReference type="Proteomes" id="UP000094527">
    <property type="component" value="Unassembled WGS sequence"/>
</dbReference>
<dbReference type="OrthoDB" id="18798at2759"/>
<feature type="compositionally biased region" description="Polar residues" evidence="5">
    <location>
        <begin position="151"/>
        <end position="166"/>
    </location>
</feature>
<dbReference type="PROSITE" id="PS51421">
    <property type="entry name" value="RAS"/>
    <property type="match status" value="1"/>
</dbReference>
<evidence type="ECO:0000313" key="7">
    <source>
        <dbReference type="Proteomes" id="UP000094527"/>
    </source>
</evidence>
<accession>A0A1D2N2Z9</accession>
<dbReference type="EC" id="3.6.5.2" evidence="2"/>
<evidence type="ECO:0000313" key="6">
    <source>
        <dbReference type="EMBL" id="ODM99632.1"/>
    </source>
</evidence>